<dbReference type="Proteomes" id="UP000441754">
    <property type="component" value="Unassembled WGS sequence"/>
</dbReference>
<evidence type="ECO:0000256" key="1">
    <source>
        <dbReference type="PIRSR" id="PIRSR014972-1"/>
    </source>
</evidence>
<feature type="active site" evidence="1">
    <location>
        <position position="77"/>
    </location>
</feature>
<feature type="binding site" evidence="2">
    <location>
        <position position="121"/>
    </location>
    <ligand>
        <name>substrate</name>
    </ligand>
</feature>
<dbReference type="PANTHER" id="PTHR36934:SF1">
    <property type="entry name" value="THIOESTERASE DOMAIN-CONTAINING PROTEIN"/>
    <property type="match status" value="1"/>
</dbReference>
<organism evidence="4 5">
    <name type="scientific">Larkinella terrae</name>
    <dbReference type="NCBI Taxonomy" id="2025311"/>
    <lineage>
        <taxon>Bacteria</taxon>
        <taxon>Pseudomonadati</taxon>
        <taxon>Bacteroidota</taxon>
        <taxon>Cytophagia</taxon>
        <taxon>Cytophagales</taxon>
        <taxon>Spirosomataceae</taxon>
        <taxon>Larkinella</taxon>
    </lineage>
</organism>
<feature type="active site" evidence="1">
    <location>
        <position position="51"/>
    </location>
</feature>
<feature type="binding site" evidence="2">
    <location>
        <position position="70"/>
    </location>
    <ligand>
        <name>CoA</name>
        <dbReference type="ChEBI" id="CHEBI:57287"/>
    </ligand>
</feature>
<dbReference type="InterPro" id="IPR025540">
    <property type="entry name" value="FlK"/>
</dbReference>
<evidence type="ECO:0000313" key="5">
    <source>
        <dbReference type="Proteomes" id="UP000441754"/>
    </source>
</evidence>
<feature type="domain" description="Fluoroacetyl-CoA-specific thioesterase-like" evidence="3">
    <location>
        <begin position="32"/>
        <end position="126"/>
    </location>
</feature>
<dbReference type="OrthoDB" id="6902891at2"/>
<dbReference type="Gene3D" id="3.10.129.10">
    <property type="entry name" value="Hotdog Thioesterase"/>
    <property type="match status" value="1"/>
</dbReference>
<dbReference type="PANTHER" id="PTHR36934">
    <property type="entry name" value="BLR0278 PROTEIN"/>
    <property type="match status" value="1"/>
</dbReference>
<feature type="active site" evidence="1">
    <location>
        <position position="43"/>
    </location>
</feature>
<dbReference type="EMBL" id="WJXZ01000018">
    <property type="protein sequence ID" value="MRS65766.1"/>
    <property type="molecule type" value="Genomic_DNA"/>
</dbReference>
<evidence type="ECO:0000256" key="2">
    <source>
        <dbReference type="PIRSR" id="PIRSR014972-2"/>
    </source>
</evidence>
<gene>
    <name evidence="4" type="ORF">GJJ30_31050</name>
</gene>
<name>A0A7K0EW23_9BACT</name>
<dbReference type="InterPro" id="IPR029069">
    <property type="entry name" value="HotDog_dom_sf"/>
</dbReference>
<reference evidence="4 5" key="1">
    <citation type="journal article" date="2018" name="Antonie Van Leeuwenhoek">
        <title>Larkinella terrae sp. nov., isolated from soil on Jeju Island, South Korea.</title>
        <authorList>
            <person name="Ten L.N."/>
            <person name="Jeon J."/>
            <person name="Park S.J."/>
            <person name="Park S."/>
            <person name="Lee S.Y."/>
            <person name="Kim M.K."/>
            <person name="Jung H.Y."/>
        </authorList>
    </citation>
    <scope>NUCLEOTIDE SEQUENCE [LARGE SCALE GENOMIC DNA]</scope>
    <source>
        <strain evidence="4 5">KCTC 52001</strain>
    </source>
</reference>
<dbReference type="AlphaFoldDB" id="A0A7K0EW23"/>
<accession>A0A7K0EW23</accession>
<evidence type="ECO:0000259" key="3">
    <source>
        <dbReference type="Pfam" id="PF22636"/>
    </source>
</evidence>
<protein>
    <submittedName>
        <fullName evidence="4">Thioesterase</fullName>
    </submittedName>
</protein>
<comment type="caution">
    <text evidence="4">The sequence shown here is derived from an EMBL/GenBank/DDBJ whole genome shotgun (WGS) entry which is preliminary data.</text>
</comment>
<dbReference type="PIRSF" id="PIRSF014972">
    <property type="entry name" value="FlK"/>
    <property type="match status" value="1"/>
</dbReference>
<feature type="binding site" evidence="2">
    <location>
        <position position="70"/>
    </location>
    <ligand>
        <name>substrate</name>
    </ligand>
</feature>
<dbReference type="InterPro" id="IPR054485">
    <property type="entry name" value="FlK-like_dom"/>
</dbReference>
<dbReference type="SUPFAM" id="SSF54637">
    <property type="entry name" value="Thioesterase/thiol ester dehydrase-isomerase"/>
    <property type="match status" value="1"/>
</dbReference>
<dbReference type="RefSeq" id="WP_154179136.1">
    <property type="nucleotide sequence ID" value="NZ_WJXZ01000018.1"/>
</dbReference>
<dbReference type="Pfam" id="PF22636">
    <property type="entry name" value="FlK"/>
    <property type="match status" value="1"/>
</dbReference>
<proteinExistence type="predicted"/>
<evidence type="ECO:0000313" key="4">
    <source>
        <dbReference type="EMBL" id="MRS65766.1"/>
    </source>
</evidence>
<sequence>MAIKGIETGIHFQQSITVNPSLTVPSVSSAFSGFENMPEVFATAFLVGFVEWTCIEALRPYLTSDERTVGTYIDISHCAATPVGMVVIAEVELIEIIGRKLRFKVLCRDEKELISEGFHERFIINYEKFLERVKKKQS</sequence>
<keyword evidence="5" id="KW-1185">Reference proteome</keyword>